<feature type="compositionally biased region" description="Polar residues" evidence="1">
    <location>
        <begin position="393"/>
        <end position="405"/>
    </location>
</feature>
<sequence length="660" mass="71426">MTGQQSSWWSRVSGGGKVGFDKAWTLVDKLGAPVNKLSNKLGSEAFWPTTLDKESDKAARILRSFCKDGFYQEEATTATTDGPTAKQKVLKHIPPEVIKNAKGLAIFTTMRTGLWVSGAGGSGVLVARTPDGSWSPPSGIMLHTAGLGFLVGVDIYDCVVVINSQKALDAFSKIRCTLGGEVSAVAGPVGAGGMLETEIHKRQAPIFTYLKSRGFYAGVQIDGTVVIERTDENERFYKEKISVGDILAGRIRHPPLECRPLLETIKAAQGDSNVDQSLLPSAPPPSDLDVNNPDHFFGIPDREDPDPYGVLALEKEGMSIREAGTQKRASWEQFNFQPAPTSPIFNTFSRQSLEKNGNRNRSSSNSTWKTSNLSQTAISTASTAVEPAKRISVTRSMSDMCTQTDFPEPISPRVGSFRSRQSSLHEIAEDSTVISESRPKIDRNPSSRSTRSSPRRSSFRSSHRRTDSGSDSRSDSPPQQATPAKPEHKDIAEESFDVDGDGDGDGDDTADEAVIEEPVVHSVQKATAPQFISRARLVEVPKRITPKLPPRNPNRGKGPIVINAEPGAQRPSSTELSSPGESPLKTNKPDWSAPSSPNKLSAESPGVGDPSPSPGEERNPWGHILEQHRRNESKDSLDMPGAFHSLPPTPDETREGVHAS</sequence>
<evidence type="ECO:0000313" key="3">
    <source>
        <dbReference type="EMBL" id="KEQ77513.1"/>
    </source>
</evidence>
<protein>
    <submittedName>
        <fullName evidence="3">DUF500-domain-containing protein</fullName>
    </submittedName>
</protein>
<feature type="compositionally biased region" description="Basic and acidic residues" evidence="1">
    <location>
        <begin position="651"/>
        <end position="660"/>
    </location>
</feature>
<dbReference type="EMBL" id="KL584702">
    <property type="protein sequence ID" value="KEQ77513.1"/>
    <property type="molecule type" value="Genomic_DNA"/>
</dbReference>
<feature type="compositionally biased region" description="Polar residues" evidence="1">
    <location>
        <begin position="373"/>
        <end position="383"/>
    </location>
</feature>
<dbReference type="HOGENOM" id="CLU_009742_1_0_1"/>
<dbReference type="Pfam" id="PF04366">
    <property type="entry name" value="Ysc84"/>
    <property type="match status" value="1"/>
</dbReference>
<dbReference type="AlphaFoldDB" id="A0A074WWD9"/>
<dbReference type="RefSeq" id="XP_013432205.1">
    <property type="nucleotide sequence ID" value="XM_013576751.1"/>
</dbReference>
<dbReference type="OrthoDB" id="443981at2759"/>
<dbReference type="PANTHER" id="PTHR15629">
    <property type="entry name" value="SH3YL1 PROTEIN"/>
    <property type="match status" value="1"/>
</dbReference>
<evidence type="ECO:0000313" key="4">
    <source>
        <dbReference type="Proteomes" id="UP000027730"/>
    </source>
</evidence>
<evidence type="ECO:0000259" key="2">
    <source>
        <dbReference type="Pfam" id="PF04366"/>
    </source>
</evidence>
<feature type="compositionally biased region" description="Basic and acidic residues" evidence="1">
    <location>
        <begin position="464"/>
        <end position="474"/>
    </location>
</feature>
<feature type="compositionally biased region" description="Acidic residues" evidence="1">
    <location>
        <begin position="493"/>
        <end position="515"/>
    </location>
</feature>
<reference evidence="3 4" key="1">
    <citation type="journal article" date="2014" name="BMC Genomics">
        <title>Genome sequencing of four Aureobasidium pullulans varieties: biotechnological potential, stress tolerance, and description of new species.</title>
        <authorList>
            <person name="Gostin Ar C."/>
            <person name="Ohm R.A."/>
            <person name="Kogej T."/>
            <person name="Sonjak S."/>
            <person name="Turk M."/>
            <person name="Zajc J."/>
            <person name="Zalar P."/>
            <person name="Grube M."/>
            <person name="Sun H."/>
            <person name="Han J."/>
            <person name="Sharma A."/>
            <person name="Chiniquy J."/>
            <person name="Ngan C.Y."/>
            <person name="Lipzen A."/>
            <person name="Barry K."/>
            <person name="Grigoriev I.V."/>
            <person name="Gunde-Cimerman N."/>
        </authorList>
    </citation>
    <scope>NUCLEOTIDE SEQUENCE [LARGE SCALE GENOMIC DNA]</scope>
    <source>
        <strain evidence="3 4">CBS 147.97</strain>
    </source>
</reference>
<feature type="compositionally biased region" description="Polar residues" evidence="1">
    <location>
        <begin position="570"/>
        <end position="580"/>
    </location>
</feature>
<dbReference type="Proteomes" id="UP000027730">
    <property type="component" value="Unassembled WGS sequence"/>
</dbReference>
<dbReference type="GeneID" id="25414470"/>
<feature type="compositionally biased region" description="Basic residues" evidence="1">
    <location>
        <begin position="453"/>
        <end position="463"/>
    </location>
</feature>
<name>A0A074WWD9_9PEZI</name>
<dbReference type="InterPro" id="IPR051702">
    <property type="entry name" value="SH3_domain_YSC84-like"/>
</dbReference>
<dbReference type="GO" id="GO:0035091">
    <property type="term" value="F:phosphatidylinositol binding"/>
    <property type="evidence" value="ECO:0007669"/>
    <property type="project" value="TreeGrafter"/>
</dbReference>
<evidence type="ECO:0000256" key="1">
    <source>
        <dbReference type="SAM" id="MobiDB-lite"/>
    </source>
</evidence>
<dbReference type="CDD" id="cd11524">
    <property type="entry name" value="SYLF"/>
    <property type="match status" value="1"/>
</dbReference>
<accession>A0A074WWD9</accession>
<proteinExistence type="predicted"/>
<organism evidence="3 4">
    <name type="scientific">Aureobasidium namibiae CBS 147.97</name>
    <dbReference type="NCBI Taxonomy" id="1043004"/>
    <lineage>
        <taxon>Eukaryota</taxon>
        <taxon>Fungi</taxon>
        <taxon>Dikarya</taxon>
        <taxon>Ascomycota</taxon>
        <taxon>Pezizomycotina</taxon>
        <taxon>Dothideomycetes</taxon>
        <taxon>Dothideomycetidae</taxon>
        <taxon>Dothideales</taxon>
        <taxon>Saccotheciaceae</taxon>
        <taxon>Aureobasidium</taxon>
    </lineage>
</organism>
<keyword evidence="4" id="KW-1185">Reference proteome</keyword>
<dbReference type="STRING" id="1043004.A0A074WWD9"/>
<feature type="compositionally biased region" description="Low complexity" evidence="1">
    <location>
        <begin position="359"/>
        <end position="372"/>
    </location>
</feature>
<feature type="domain" description="Ysc84 actin-binding" evidence="2">
    <location>
        <begin position="143"/>
        <end position="268"/>
    </location>
</feature>
<dbReference type="PANTHER" id="PTHR15629:SF8">
    <property type="entry name" value="DUF500 DOMAIN PROTEIN (AFU_ORTHOLOGUE AFUA_5G07310)"/>
    <property type="match status" value="1"/>
</dbReference>
<gene>
    <name evidence="3" type="ORF">M436DRAFT_68704</name>
</gene>
<feature type="compositionally biased region" description="Basic and acidic residues" evidence="1">
    <location>
        <begin position="615"/>
        <end position="637"/>
    </location>
</feature>
<dbReference type="InterPro" id="IPR007461">
    <property type="entry name" value="Ysc84_actin-binding"/>
</dbReference>
<feature type="region of interest" description="Disordered" evidence="1">
    <location>
        <begin position="353"/>
        <end position="660"/>
    </location>
</feature>